<dbReference type="RefSeq" id="WP_185059403.1">
    <property type="nucleotide sequence ID" value="NZ_BAABJP010000015.1"/>
</dbReference>
<accession>A0ABP9Q5R3</accession>
<name>A0ABP9Q5R3_9PSEU</name>
<proteinExistence type="predicted"/>
<dbReference type="EMBL" id="BAABJP010000015">
    <property type="protein sequence ID" value="GAA5157115.1"/>
    <property type="molecule type" value="Genomic_DNA"/>
</dbReference>
<protein>
    <submittedName>
        <fullName evidence="2">DUF3616 domain-containing protein</fullName>
    </submittedName>
</protein>
<feature type="domain" description="DUF3616" evidence="1">
    <location>
        <begin position="23"/>
        <end position="341"/>
    </location>
</feature>
<dbReference type="Pfam" id="PF12275">
    <property type="entry name" value="DUF3616"/>
    <property type="match status" value="1"/>
</dbReference>
<evidence type="ECO:0000313" key="3">
    <source>
        <dbReference type="Proteomes" id="UP001428817"/>
    </source>
</evidence>
<sequence length="349" mass="38224">MQIERRVALRFHPDAVAANTHVNLSAVRSDGDCLWLAGDETATVERLRADSDGYGEQRVFPLAELVDLPGPPEEEADIEGLARSGGYLWAVGSHSLVRRRVKAEHSDKQAIRRLRKIRRDVNRYVIARLAVQPGDDGLPELARATGDGRSSALFGAAGEDNLADLLADDDHLAPFLAIPAKDNGFDVEGLAVHGESLYIGLRGPVLRGFAVLIEVRPEDDEPGRLRLARIDGDRRYRKHFLDLGGLGVRDLCPHGRDLLVLAGPSMDLDGPVRVYRWHDAAVAETSEVARGDELSVELELPYGDGDDHAEGIALLPDSRLLVVYDSPAEHRRPDEEVVLADVVRLPPGR</sequence>
<dbReference type="InterPro" id="IPR022060">
    <property type="entry name" value="DUF3616"/>
</dbReference>
<comment type="caution">
    <text evidence="2">The sequence shown here is derived from an EMBL/GenBank/DDBJ whole genome shotgun (WGS) entry which is preliminary data.</text>
</comment>
<reference evidence="3" key="1">
    <citation type="journal article" date="2019" name="Int. J. Syst. Evol. Microbiol.">
        <title>The Global Catalogue of Microorganisms (GCM) 10K type strain sequencing project: providing services to taxonomists for standard genome sequencing and annotation.</title>
        <authorList>
            <consortium name="The Broad Institute Genomics Platform"/>
            <consortium name="The Broad Institute Genome Sequencing Center for Infectious Disease"/>
            <person name="Wu L."/>
            <person name="Ma J."/>
        </authorList>
    </citation>
    <scope>NUCLEOTIDE SEQUENCE [LARGE SCALE GENOMIC DNA]</scope>
    <source>
        <strain evidence="3">JCM 18303</strain>
    </source>
</reference>
<evidence type="ECO:0000259" key="1">
    <source>
        <dbReference type="Pfam" id="PF12275"/>
    </source>
</evidence>
<gene>
    <name evidence="2" type="ORF">GCM10023321_34790</name>
</gene>
<evidence type="ECO:0000313" key="2">
    <source>
        <dbReference type="EMBL" id="GAA5157115.1"/>
    </source>
</evidence>
<organism evidence="2 3">
    <name type="scientific">Pseudonocardia eucalypti</name>
    <dbReference type="NCBI Taxonomy" id="648755"/>
    <lineage>
        <taxon>Bacteria</taxon>
        <taxon>Bacillati</taxon>
        <taxon>Actinomycetota</taxon>
        <taxon>Actinomycetes</taxon>
        <taxon>Pseudonocardiales</taxon>
        <taxon>Pseudonocardiaceae</taxon>
        <taxon>Pseudonocardia</taxon>
    </lineage>
</organism>
<dbReference type="Proteomes" id="UP001428817">
    <property type="component" value="Unassembled WGS sequence"/>
</dbReference>
<keyword evidence="3" id="KW-1185">Reference proteome</keyword>